<evidence type="ECO:0000313" key="2">
    <source>
        <dbReference type="Proteomes" id="UP000013148"/>
    </source>
</evidence>
<protein>
    <submittedName>
        <fullName evidence="1">Uncharacterized protein</fullName>
    </submittedName>
</protein>
<comment type="caution">
    <text evidence="1">The sequence shown here is derived from an EMBL/GenBank/DDBJ whole genome shotgun (WGS) entry which is preliminary data.</text>
</comment>
<name>N8Y8G8_ACIGI</name>
<dbReference type="AlphaFoldDB" id="N8Y8G8"/>
<proteinExistence type="predicted"/>
<dbReference type="EMBL" id="APPJ01000014">
    <property type="protein sequence ID" value="ENV15625.1"/>
    <property type="molecule type" value="Genomic_DNA"/>
</dbReference>
<dbReference type="HOGENOM" id="CLU_3148328_0_0_6"/>
<organism evidence="1 2">
    <name type="scientific">Acinetobacter guillouiae NIPH 991</name>
    <dbReference type="NCBI Taxonomy" id="1217656"/>
    <lineage>
        <taxon>Bacteria</taxon>
        <taxon>Pseudomonadati</taxon>
        <taxon>Pseudomonadota</taxon>
        <taxon>Gammaproteobacteria</taxon>
        <taxon>Moraxellales</taxon>
        <taxon>Moraxellaceae</taxon>
        <taxon>Acinetobacter</taxon>
    </lineage>
</organism>
<sequence length="48" mass="5889">MLMYTLTLLITHQKIIDFCRLYFLLIERSINKKYYKKMLRCSTLSNVK</sequence>
<reference evidence="1 2" key="1">
    <citation type="submission" date="2013-02" db="EMBL/GenBank/DDBJ databases">
        <title>The Genome Sequence of Acinetobacter guillouiae NIPH 991.</title>
        <authorList>
            <consortium name="The Broad Institute Genome Sequencing Platform"/>
            <consortium name="The Broad Institute Genome Sequencing Center for Infectious Disease"/>
            <person name="Cerqueira G."/>
            <person name="Feldgarden M."/>
            <person name="Courvalin P."/>
            <person name="Perichon B."/>
            <person name="Grillot-Courvalin C."/>
            <person name="Clermont D."/>
            <person name="Rocha E."/>
            <person name="Yoon E.-J."/>
            <person name="Nemec A."/>
            <person name="Walker B."/>
            <person name="Young S.K."/>
            <person name="Zeng Q."/>
            <person name="Gargeya S."/>
            <person name="Fitzgerald M."/>
            <person name="Haas B."/>
            <person name="Abouelleil A."/>
            <person name="Alvarado L."/>
            <person name="Arachchi H.M."/>
            <person name="Berlin A.M."/>
            <person name="Chapman S.B."/>
            <person name="Dewar J."/>
            <person name="Goldberg J."/>
            <person name="Griggs A."/>
            <person name="Gujja S."/>
            <person name="Hansen M."/>
            <person name="Howarth C."/>
            <person name="Imamovic A."/>
            <person name="Larimer J."/>
            <person name="McCowan C."/>
            <person name="Murphy C."/>
            <person name="Neiman D."/>
            <person name="Pearson M."/>
            <person name="Priest M."/>
            <person name="Roberts A."/>
            <person name="Saif S."/>
            <person name="Shea T."/>
            <person name="Sisk P."/>
            <person name="Sykes S."/>
            <person name="Wortman J."/>
            <person name="Nusbaum C."/>
            <person name="Birren B."/>
        </authorList>
    </citation>
    <scope>NUCLEOTIDE SEQUENCE [LARGE SCALE GENOMIC DNA]</scope>
    <source>
        <strain evidence="1 2">NIPH 991</strain>
    </source>
</reference>
<gene>
    <name evidence="1" type="ORF">F964_04351</name>
</gene>
<accession>N8Y8G8</accession>
<evidence type="ECO:0000313" key="1">
    <source>
        <dbReference type="EMBL" id="ENV15625.1"/>
    </source>
</evidence>
<keyword evidence="2" id="KW-1185">Reference proteome</keyword>
<dbReference type="Proteomes" id="UP000013148">
    <property type="component" value="Unassembled WGS sequence"/>
</dbReference>